<dbReference type="EMBL" id="JACRUP010000002">
    <property type="protein sequence ID" value="MBC5850625.1"/>
    <property type="molecule type" value="Genomic_DNA"/>
</dbReference>
<evidence type="ECO:0000313" key="1">
    <source>
        <dbReference type="EMBL" id="MBC5850625.1"/>
    </source>
</evidence>
<organism evidence="1 2">
    <name type="scientific">Vibrio metschnikovii</name>
    <dbReference type="NCBI Taxonomy" id="28172"/>
    <lineage>
        <taxon>Bacteria</taxon>
        <taxon>Pseudomonadati</taxon>
        <taxon>Pseudomonadota</taxon>
        <taxon>Gammaproteobacteria</taxon>
        <taxon>Vibrionales</taxon>
        <taxon>Vibrionaceae</taxon>
        <taxon>Vibrio</taxon>
    </lineage>
</organism>
<reference evidence="1" key="1">
    <citation type="submission" date="2020-08" db="EMBL/GenBank/DDBJ databases">
        <title>Genome Sequencing and Pan-Genome Analysis of Migratory bird Vibrio Strains, Inner Mongolia.</title>
        <authorList>
            <person name="Zheng L."/>
        </authorList>
    </citation>
    <scope>NUCLEOTIDE SEQUENCE</scope>
    <source>
        <strain evidence="1">M13F</strain>
    </source>
</reference>
<name>A0A9X0UHB5_VIBME</name>
<proteinExistence type="predicted"/>
<dbReference type="InterPro" id="IPR021326">
    <property type="entry name" value="DUF2931"/>
</dbReference>
<evidence type="ECO:0000313" key="2">
    <source>
        <dbReference type="Proteomes" id="UP000615796"/>
    </source>
</evidence>
<accession>A0A9X0UHB5</accession>
<sequence>MRYVLYALLLLAGCGGDKAPTTMDWRYMVGSNADEIWHTKANFYRQGQPVHGSANGSITAVMTDILKNKHYQWFIGTGRRLYNQPVPDSVEIEWVSFHDKKRYAIRLDLPADLAEQIRSYKVKVGKEWREVRRDNIALGLATGGYVEVYLRNPHVTPDLLLARGLAHEVTDEEYDPSGLRDPLSSQFKNRWARFEAEFADAYQQYPIPSGMAWAPIMDAYRAAQPKTDQYPVK</sequence>
<protein>
    <submittedName>
        <fullName evidence="1">DUF2931 family protein</fullName>
    </submittedName>
</protein>
<dbReference type="Pfam" id="PF11153">
    <property type="entry name" value="DUF2931"/>
    <property type="match status" value="1"/>
</dbReference>
<dbReference type="RefSeq" id="WP_187025645.1">
    <property type="nucleotide sequence ID" value="NZ_JACRUP010000002.1"/>
</dbReference>
<dbReference type="Proteomes" id="UP000615796">
    <property type="component" value="Unassembled WGS sequence"/>
</dbReference>
<comment type="caution">
    <text evidence="1">The sequence shown here is derived from an EMBL/GenBank/DDBJ whole genome shotgun (WGS) entry which is preliminary data.</text>
</comment>
<dbReference type="AlphaFoldDB" id="A0A9X0UHB5"/>
<keyword evidence="2" id="KW-1185">Reference proteome</keyword>
<gene>
    <name evidence="1" type="ORF">H8Q88_06580</name>
</gene>